<dbReference type="InterPro" id="IPR050266">
    <property type="entry name" value="AB_hydrolase_sf"/>
</dbReference>
<feature type="region of interest" description="Disordered" evidence="1">
    <location>
        <begin position="1"/>
        <end position="22"/>
    </location>
</feature>
<dbReference type="Proteomes" id="UP000517916">
    <property type="component" value="Unassembled WGS sequence"/>
</dbReference>
<dbReference type="RefSeq" id="WP_182836445.1">
    <property type="nucleotide sequence ID" value="NZ_BAAABQ010000065.1"/>
</dbReference>
<feature type="compositionally biased region" description="Basic and acidic residues" evidence="1">
    <location>
        <begin position="1"/>
        <end position="12"/>
    </location>
</feature>
<dbReference type="InterPro" id="IPR029058">
    <property type="entry name" value="AB_hydrolase_fold"/>
</dbReference>
<accession>A0ABR6BAX5</accession>
<dbReference type="PRINTS" id="PR00111">
    <property type="entry name" value="ABHYDROLASE"/>
</dbReference>
<sequence length="293" mass="31048">MLRAADGDRVENQRNAANPAKIEGSGRRVEFGGLEMRGERLNNGLSVVIAGDGPPLVFLPGLGSGADLSVAVPKEMERSARSVAMGSNRTVHMINRPLVVPTGTTIAELAGWYAIALHERFGRPVDVLGISGGGVTSLQMAMDHPEVVHRLVIGVAASRASDRGRRDLLRGVELEREGRSAAWVSSGLVAHGPLRLLLAGMYRMGRGAPRAQGETAVIEALQTWDVTDRLGEISAPTLLVGGSRDPVIPPELVEATANGIPNARMVMLAGRGHMTALIDPRSMRAISAFLDEP</sequence>
<dbReference type="EMBL" id="JACJID010000001">
    <property type="protein sequence ID" value="MBA8923886.1"/>
    <property type="molecule type" value="Genomic_DNA"/>
</dbReference>
<protein>
    <submittedName>
        <fullName evidence="3">Pimeloyl-ACP methyl ester carboxylesterase</fullName>
    </submittedName>
</protein>
<name>A0ABR6BAX5_9PSEU</name>
<comment type="caution">
    <text evidence="3">The sequence shown here is derived from an EMBL/GenBank/DDBJ whole genome shotgun (WGS) entry which is preliminary data.</text>
</comment>
<evidence type="ECO:0000313" key="3">
    <source>
        <dbReference type="EMBL" id="MBA8923886.1"/>
    </source>
</evidence>
<keyword evidence="4" id="KW-1185">Reference proteome</keyword>
<evidence type="ECO:0000259" key="2">
    <source>
        <dbReference type="Pfam" id="PF00561"/>
    </source>
</evidence>
<dbReference type="InterPro" id="IPR000073">
    <property type="entry name" value="AB_hydrolase_1"/>
</dbReference>
<dbReference type="Pfam" id="PF00561">
    <property type="entry name" value="Abhydrolase_1"/>
    <property type="match status" value="1"/>
</dbReference>
<proteinExistence type="predicted"/>
<gene>
    <name evidence="3" type="ORF">BC739_001083</name>
</gene>
<evidence type="ECO:0000256" key="1">
    <source>
        <dbReference type="SAM" id="MobiDB-lite"/>
    </source>
</evidence>
<dbReference type="SUPFAM" id="SSF53474">
    <property type="entry name" value="alpha/beta-Hydrolases"/>
    <property type="match status" value="1"/>
</dbReference>
<dbReference type="PANTHER" id="PTHR43798">
    <property type="entry name" value="MONOACYLGLYCEROL LIPASE"/>
    <property type="match status" value="1"/>
</dbReference>
<organism evidence="3 4">
    <name type="scientific">Kutzneria viridogrisea</name>
    <dbReference type="NCBI Taxonomy" id="47990"/>
    <lineage>
        <taxon>Bacteria</taxon>
        <taxon>Bacillati</taxon>
        <taxon>Actinomycetota</taxon>
        <taxon>Actinomycetes</taxon>
        <taxon>Pseudonocardiales</taxon>
        <taxon>Pseudonocardiaceae</taxon>
        <taxon>Kutzneria</taxon>
    </lineage>
</organism>
<dbReference type="Gene3D" id="3.40.50.1820">
    <property type="entry name" value="alpha/beta hydrolase"/>
    <property type="match status" value="1"/>
</dbReference>
<evidence type="ECO:0000313" key="4">
    <source>
        <dbReference type="Proteomes" id="UP000517916"/>
    </source>
</evidence>
<dbReference type="PANTHER" id="PTHR43798:SF33">
    <property type="entry name" value="HYDROLASE, PUTATIVE (AFU_ORTHOLOGUE AFUA_2G14860)-RELATED"/>
    <property type="match status" value="1"/>
</dbReference>
<feature type="domain" description="AB hydrolase-1" evidence="2">
    <location>
        <begin position="54"/>
        <end position="277"/>
    </location>
</feature>
<reference evidence="3 4" key="1">
    <citation type="submission" date="2020-08" db="EMBL/GenBank/DDBJ databases">
        <title>Genomic Encyclopedia of Archaeal and Bacterial Type Strains, Phase II (KMG-II): from individual species to whole genera.</title>
        <authorList>
            <person name="Goeker M."/>
        </authorList>
    </citation>
    <scope>NUCLEOTIDE SEQUENCE [LARGE SCALE GENOMIC DNA]</scope>
    <source>
        <strain evidence="3 4">DSM 43850</strain>
    </source>
</reference>